<keyword evidence="1" id="KW-0378">Hydrolase</keyword>
<dbReference type="Gene3D" id="3.40.50.1000">
    <property type="entry name" value="HAD superfamily/HAD-like"/>
    <property type="match status" value="1"/>
</dbReference>
<accession>A0A1I7MSX3</accession>
<dbReference type="AlphaFoldDB" id="A0A1I7MSX3"/>
<reference evidence="1 2" key="1">
    <citation type="submission" date="2016-10" db="EMBL/GenBank/DDBJ databases">
        <authorList>
            <person name="de Groot N.N."/>
        </authorList>
    </citation>
    <scope>NUCLEOTIDE SEQUENCE [LARGE SCALE GENOMIC DNA]</scope>
    <source>
        <strain evidence="1 2">CGMCC 1.7054</strain>
    </source>
</reference>
<protein>
    <submittedName>
        <fullName evidence="1">Phosphonatase-like hydrolase</fullName>
    </submittedName>
</protein>
<dbReference type="EMBL" id="FPCG01000017">
    <property type="protein sequence ID" value="SFV25018.1"/>
    <property type="molecule type" value="Genomic_DNA"/>
</dbReference>
<dbReference type="InterPro" id="IPR036412">
    <property type="entry name" value="HAD-like_sf"/>
</dbReference>
<keyword evidence="2" id="KW-1185">Reference proteome</keyword>
<dbReference type="SUPFAM" id="SSF56784">
    <property type="entry name" value="HAD-like"/>
    <property type="match status" value="1"/>
</dbReference>
<dbReference type="GO" id="GO:0005829">
    <property type="term" value="C:cytosol"/>
    <property type="evidence" value="ECO:0007669"/>
    <property type="project" value="TreeGrafter"/>
</dbReference>
<evidence type="ECO:0000313" key="1">
    <source>
        <dbReference type="EMBL" id="SFV25018.1"/>
    </source>
</evidence>
<dbReference type="STRING" id="574650.SAMN04487966_11719"/>
<dbReference type="GO" id="GO:0008967">
    <property type="term" value="F:phosphoglycolate phosphatase activity"/>
    <property type="evidence" value="ECO:0007669"/>
    <property type="project" value="TreeGrafter"/>
</dbReference>
<gene>
    <name evidence="1" type="ORF">SAMN04487966_11719</name>
</gene>
<dbReference type="Proteomes" id="UP000198881">
    <property type="component" value="Unassembled WGS sequence"/>
</dbReference>
<dbReference type="Pfam" id="PF00702">
    <property type="entry name" value="Hydrolase"/>
    <property type="match status" value="1"/>
</dbReference>
<organism evidence="1 2">
    <name type="scientific">Micrococcus terreus</name>
    <dbReference type="NCBI Taxonomy" id="574650"/>
    <lineage>
        <taxon>Bacteria</taxon>
        <taxon>Bacillati</taxon>
        <taxon>Actinomycetota</taxon>
        <taxon>Actinomycetes</taxon>
        <taxon>Micrococcales</taxon>
        <taxon>Micrococcaceae</taxon>
        <taxon>Micrococcus</taxon>
    </lineage>
</organism>
<dbReference type="GO" id="GO:0006281">
    <property type="term" value="P:DNA repair"/>
    <property type="evidence" value="ECO:0007669"/>
    <property type="project" value="TreeGrafter"/>
</dbReference>
<sequence length="242" mass="25631">MTLAADPITARGPSARRPLRLAVLDMSGTTVDEGGLQDEAFAVAVTAQGVVPGSSRFQVMLGYFHEMRGTSRHEVFRALFAEDHAAAVRANQIFEQEYDRLLSDRGVRPVPGAAEAVESLREAGLQICLTTGFARHTQNMILESLDWMSLADLSLCPSDAGRGAPYPDMVLTALLALDLDDVRSVMVVGDTVSDIRAGQRSGAGLTVGVLTGHHDQVTLESAGAAAVVPSIQDVPALVSPRP</sequence>
<name>A0A1I7MSX3_9MICC</name>
<dbReference type="PANTHER" id="PTHR43434">
    <property type="entry name" value="PHOSPHOGLYCOLATE PHOSPHATASE"/>
    <property type="match status" value="1"/>
</dbReference>
<evidence type="ECO:0000313" key="2">
    <source>
        <dbReference type="Proteomes" id="UP000198881"/>
    </source>
</evidence>
<dbReference type="InterPro" id="IPR023214">
    <property type="entry name" value="HAD_sf"/>
</dbReference>
<dbReference type="InterPro" id="IPR050155">
    <property type="entry name" value="HAD-like_hydrolase_sf"/>
</dbReference>
<dbReference type="PANTHER" id="PTHR43434:SF19">
    <property type="entry name" value="PHOSPHONOACETALDEHYDE HYDROLASE"/>
    <property type="match status" value="1"/>
</dbReference>
<proteinExistence type="predicted"/>